<gene>
    <name evidence="7" type="ORF">MNBD_PLANCTO03-2084</name>
</gene>
<keyword evidence="3 6" id="KW-1133">Transmembrane helix</keyword>
<dbReference type="GO" id="GO:0009403">
    <property type="term" value="P:toxin biosynthetic process"/>
    <property type="evidence" value="ECO:0007669"/>
    <property type="project" value="InterPro"/>
</dbReference>
<dbReference type="Pfam" id="PF02674">
    <property type="entry name" value="Colicin_V"/>
    <property type="match status" value="1"/>
</dbReference>
<dbReference type="AlphaFoldDB" id="A0A3B1DGT5"/>
<comment type="subcellular location">
    <subcellularLocation>
        <location evidence="1">Membrane</location>
        <topology evidence="1">Multi-pass membrane protein</topology>
    </subcellularLocation>
</comment>
<proteinExistence type="predicted"/>
<evidence type="ECO:0000256" key="3">
    <source>
        <dbReference type="ARBA" id="ARBA00022989"/>
    </source>
</evidence>
<evidence type="ECO:0008006" key="8">
    <source>
        <dbReference type="Google" id="ProtNLM"/>
    </source>
</evidence>
<evidence type="ECO:0000256" key="1">
    <source>
        <dbReference type="ARBA" id="ARBA00004141"/>
    </source>
</evidence>
<evidence type="ECO:0000256" key="6">
    <source>
        <dbReference type="SAM" id="Phobius"/>
    </source>
</evidence>
<feature type="region of interest" description="Disordered" evidence="5">
    <location>
        <begin position="384"/>
        <end position="406"/>
    </location>
</feature>
<keyword evidence="4 6" id="KW-0472">Membrane</keyword>
<evidence type="ECO:0000256" key="5">
    <source>
        <dbReference type="SAM" id="MobiDB-lite"/>
    </source>
</evidence>
<dbReference type="GO" id="GO:0016020">
    <property type="term" value="C:membrane"/>
    <property type="evidence" value="ECO:0007669"/>
    <property type="project" value="UniProtKB-SubCell"/>
</dbReference>
<evidence type="ECO:0000313" key="7">
    <source>
        <dbReference type="EMBL" id="VAX36003.1"/>
    </source>
</evidence>
<accession>A0A3B1DGT5</accession>
<name>A0A3B1DGT5_9ZZZZ</name>
<reference evidence="7" key="1">
    <citation type="submission" date="2018-06" db="EMBL/GenBank/DDBJ databases">
        <authorList>
            <person name="Zhirakovskaya E."/>
        </authorList>
    </citation>
    <scope>NUCLEOTIDE SEQUENCE</scope>
</reference>
<keyword evidence="2 6" id="KW-0812">Transmembrane</keyword>
<feature type="non-terminal residue" evidence="7">
    <location>
        <position position="425"/>
    </location>
</feature>
<feature type="transmembrane region" description="Helical" evidence="6">
    <location>
        <begin position="26"/>
        <end position="50"/>
    </location>
</feature>
<feature type="transmembrane region" description="Helical" evidence="6">
    <location>
        <begin position="103"/>
        <end position="125"/>
    </location>
</feature>
<organism evidence="7">
    <name type="scientific">hydrothermal vent metagenome</name>
    <dbReference type="NCBI Taxonomy" id="652676"/>
    <lineage>
        <taxon>unclassified sequences</taxon>
        <taxon>metagenomes</taxon>
        <taxon>ecological metagenomes</taxon>
    </lineage>
</organism>
<protein>
    <recommendedName>
        <fullName evidence="8">CvpA family protein</fullName>
    </recommendedName>
</protein>
<feature type="transmembrane region" description="Helical" evidence="6">
    <location>
        <begin position="62"/>
        <end position="83"/>
    </location>
</feature>
<dbReference type="EMBL" id="UOGK01000026">
    <property type="protein sequence ID" value="VAX36003.1"/>
    <property type="molecule type" value="Genomic_DNA"/>
</dbReference>
<evidence type="ECO:0000256" key="2">
    <source>
        <dbReference type="ARBA" id="ARBA00022692"/>
    </source>
</evidence>
<evidence type="ECO:0000256" key="4">
    <source>
        <dbReference type="ARBA" id="ARBA00023136"/>
    </source>
</evidence>
<dbReference type="InterPro" id="IPR003825">
    <property type="entry name" value="Colicin-V_CvpA"/>
</dbReference>
<sequence>MMNLIVIVIVLAMAYVGVLHKFFSSLLHMACVVVAGAIAFAFWEPISYLILEKAPSRGFFEFIEYAAWAIGLVLPFAVSLALLRVATDKLVPANAVAANVPDAIGGGISGAISGIITAGILVTAVGTMQFKSDSFGYKPVRYTGASLQRSSKLVLPVDQLVGKFYAKASEASFATSTPLAKWRPDPWHAAEVMRITEKGGRNTAKPKDFSLSARYRVEAADGENLLQDRWANMPHAATMLDGSPYPKDSRIEGVILKLESSLRERGASFIALTEGQVWMVAENPTTGERLNLHPVAIVANPKGAESSIARFLFDSPNFAISSAGTASRPWGFEFVVPNGFEPIAIYLRNVRRLLEPNQPVTEFASVASRDDAITDGSLIDGAEKIPDGYGEIPDDRRNNANNNDDEYDIKGIAARNRLPNRRTIQ</sequence>